<evidence type="ECO:0000313" key="2">
    <source>
        <dbReference type="Proteomes" id="UP000441717"/>
    </source>
</evidence>
<dbReference type="Pfam" id="PF05582">
    <property type="entry name" value="Peptidase_U57"/>
    <property type="match status" value="1"/>
</dbReference>
<dbReference type="Proteomes" id="UP000441717">
    <property type="component" value="Unassembled WGS sequence"/>
</dbReference>
<proteinExistence type="predicted"/>
<evidence type="ECO:0000313" key="1">
    <source>
        <dbReference type="EMBL" id="MQL53216.1"/>
    </source>
</evidence>
<gene>
    <name evidence="1" type="primary">yabG</name>
    <name evidence="1" type="ORF">GFC01_13300</name>
</gene>
<dbReference type="PIRSF" id="PIRSF011575">
    <property type="entry name" value="YabG"/>
    <property type="match status" value="1"/>
</dbReference>
<dbReference type="NCBIfam" id="TIGR02855">
    <property type="entry name" value="spore_yabG"/>
    <property type="match status" value="1"/>
</dbReference>
<dbReference type="RefSeq" id="WP_152947695.1">
    <property type="nucleotide sequence ID" value="NZ_WHYR01000042.1"/>
</dbReference>
<accession>A0A6N7ISX0</accession>
<dbReference type="EMBL" id="WHYR01000042">
    <property type="protein sequence ID" value="MQL53216.1"/>
    <property type="molecule type" value="Genomic_DNA"/>
</dbReference>
<dbReference type="InterPro" id="IPR008764">
    <property type="entry name" value="Peptidase_U57"/>
</dbReference>
<organism evidence="1 2">
    <name type="scientific">Desulfofundulus thermobenzoicus</name>
    <dbReference type="NCBI Taxonomy" id="29376"/>
    <lineage>
        <taxon>Bacteria</taxon>
        <taxon>Bacillati</taxon>
        <taxon>Bacillota</taxon>
        <taxon>Clostridia</taxon>
        <taxon>Eubacteriales</taxon>
        <taxon>Peptococcaceae</taxon>
        <taxon>Desulfofundulus</taxon>
    </lineage>
</organism>
<sequence>MKEIRIGDIVGRISYGCDVYFKVIELFPGGDGKKHARLKGLDMRLMATAPVEDLHKFEPAEVANYWHSFMTKNHEHLKRVFQRREQDRLRLLSRGGSTVNNLSSFDVPGSVLHIDGDGDYLDLCLTTYRQLGIPAAGYQIDEEKQPERVMELLQKHRPDMLVLTGHDGIEKEAKDFTDLNSYHNSRYFVEAVKKAREYEKSRDDLVIFAGACQSHYEAILQAGANFASSPQRVLIHAFDPVFVVEKIAYTSIYDPVSLKDIISGTITGFDGIGGIDTRGKHRLGIPKSPY</sequence>
<protein>
    <submittedName>
        <fullName evidence="1">Sporulation peptidase YabG</fullName>
    </submittedName>
</protein>
<dbReference type="AlphaFoldDB" id="A0A6N7ISX0"/>
<comment type="caution">
    <text evidence="1">The sequence shown here is derived from an EMBL/GenBank/DDBJ whole genome shotgun (WGS) entry which is preliminary data.</text>
</comment>
<keyword evidence="2" id="KW-1185">Reference proteome</keyword>
<dbReference type="OrthoDB" id="9785306at2"/>
<reference evidence="1 2" key="1">
    <citation type="submission" date="2019-10" db="EMBL/GenBank/DDBJ databases">
        <title>Comparative genomics of sulfur disproportionating microorganisms.</title>
        <authorList>
            <person name="Ward L.M."/>
            <person name="Bertran E."/>
            <person name="Johnston D."/>
        </authorList>
    </citation>
    <scope>NUCLEOTIDE SEQUENCE [LARGE SCALE GENOMIC DNA]</scope>
    <source>
        <strain evidence="1 2">DSM 14055</strain>
    </source>
</reference>
<name>A0A6N7ISX0_9FIRM</name>